<evidence type="ECO:0000313" key="1">
    <source>
        <dbReference type="EMBL" id="PIZ15761.1"/>
    </source>
</evidence>
<reference evidence="2" key="1">
    <citation type="submission" date="2017-09" db="EMBL/GenBank/DDBJ databases">
        <title>Depth-based differentiation of microbial function through sediment-hosted aquifers and enrichment of novel symbionts in the deep terrestrial subsurface.</title>
        <authorList>
            <person name="Probst A.J."/>
            <person name="Ladd B."/>
            <person name="Jarett J.K."/>
            <person name="Geller-Mcgrath D.E."/>
            <person name="Sieber C.M.K."/>
            <person name="Emerson J.B."/>
            <person name="Anantharaman K."/>
            <person name="Thomas B.C."/>
            <person name="Malmstrom R."/>
            <person name="Stieglmeier M."/>
            <person name="Klingl A."/>
            <person name="Woyke T."/>
            <person name="Ryan C.M."/>
            <person name="Banfield J.F."/>
        </authorList>
    </citation>
    <scope>NUCLEOTIDE SEQUENCE [LARGE SCALE GENOMIC DNA]</scope>
</reference>
<sequence length="78" mass="9328">MKKKPILRWNRAYGMQYKSYPKWNLFFLWDKAGESLFPKTDLKEMADFAYQNFLTKNRIRSCALWDKAADCAPQDGNR</sequence>
<proteinExistence type="predicted"/>
<dbReference type="Proteomes" id="UP000229307">
    <property type="component" value="Unassembled WGS sequence"/>
</dbReference>
<organism evidence="1 2">
    <name type="scientific">Candidatus Desantisbacteria bacterium CG_4_10_14_0_8_um_filter_48_22</name>
    <dbReference type="NCBI Taxonomy" id="1974543"/>
    <lineage>
        <taxon>Bacteria</taxon>
        <taxon>Candidatus Desantisiibacteriota</taxon>
    </lineage>
</organism>
<gene>
    <name evidence="1" type="ORF">COY52_08870</name>
</gene>
<comment type="caution">
    <text evidence="1">The sequence shown here is derived from an EMBL/GenBank/DDBJ whole genome shotgun (WGS) entry which is preliminary data.</text>
</comment>
<evidence type="ECO:0000313" key="2">
    <source>
        <dbReference type="Proteomes" id="UP000229307"/>
    </source>
</evidence>
<protein>
    <submittedName>
        <fullName evidence="1">Uncharacterized protein</fullName>
    </submittedName>
</protein>
<dbReference type="AlphaFoldDB" id="A0A2M7S8C2"/>
<name>A0A2M7S8C2_9BACT</name>
<dbReference type="EMBL" id="PFMR01000233">
    <property type="protein sequence ID" value="PIZ15761.1"/>
    <property type="molecule type" value="Genomic_DNA"/>
</dbReference>
<accession>A0A2M7S8C2</accession>